<proteinExistence type="predicted"/>
<protein>
    <submittedName>
        <fullName evidence="1">Uncharacterized protein</fullName>
    </submittedName>
</protein>
<evidence type="ECO:0000313" key="1">
    <source>
        <dbReference type="EMBL" id="VVU95202.1"/>
    </source>
</evidence>
<gene>
    <name evidence="1" type="ORF">CPAV1605_927</name>
</gene>
<reference evidence="1" key="1">
    <citation type="submission" date="2019-09" db="EMBL/GenBank/DDBJ databases">
        <authorList>
            <person name="Needham M D."/>
        </authorList>
    </citation>
    <scope>NUCLEOTIDE SEQUENCE</scope>
</reference>
<sequence length="155" mass="18462">MGHKKEFFYKKTDGIIIDLSDYQVFKTIIMKDPLNITKKLGKKAYLIINGKQICLKRKNKKILEIDLNSLINWKKKTNGFELYFVNYSSNTNSITSSSDDQIIRDNDNDDREYVLGFSYDNFDEINKSIYKFLGQYMVHNELISYEEYLYWTQDI</sequence>
<name>A0A5E8CM06_9ZZZZ</name>
<accession>A0A5E8CM06</accession>
<dbReference type="AlphaFoldDB" id="A0A5E8CM06"/>
<organism evidence="1">
    <name type="scientific">seawater metagenome</name>
    <dbReference type="NCBI Taxonomy" id="1561972"/>
    <lineage>
        <taxon>unclassified sequences</taxon>
        <taxon>metagenomes</taxon>
        <taxon>ecological metagenomes</taxon>
    </lineage>
</organism>
<dbReference type="EMBL" id="CABVLZ010000004">
    <property type="protein sequence ID" value="VVU95202.1"/>
    <property type="molecule type" value="Genomic_DNA"/>
</dbReference>